<evidence type="ECO:0000313" key="9">
    <source>
        <dbReference type="EMBL" id="SFN31876.1"/>
    </source>
</evidence>
<dbReference type="RefSeq" id="WP_074910881.1">
    <property type="nucleotide sequence ID" value="NZ_FOVK01000001.1"/>
</dbReference>
<reference evidence="9 10" key="1">
    <citation type="submission" date="2016-10" db="EMBL/GenBank/DDBJ databases">
        <authorList>
            <person name="de Groot N.N."/>
        </authorList>
    </citation>
    <scope>NUCLEOTIDE SEQUENCE [LARGE SCALE GENOMIC DNA]</scope>
    <source>
        <strain evidence="9 10">ML2</strain>
    </source>
</reference>
<dbReference type="PANTHER" id="PTHR23514:SF3">
    <property type="entry name" value="BYPASS OF STOP CODON PROTEIN 6"/>
    <property type="match status" value="1"/>
</dbReference>
<dbReference type="InterPro" id="IPR051788">
    <property type="entry name" value="MFS_Transporter"/>
</dbReference>
<feature type="transmembrane region" description="Helical" evidence="7">
    <location>
        <begin position="71"/>
        <end position="89"/>
    </location>
</feature>
<feature type="transmembrane region" description="Helical" evidence="7">
    <location>
        <begin position="330"/>
        <end position="354"/>
    </location>
</feature>
<dbReference type="PANTHER" id="PTHR23514">
    <property type="entry name" value="BYPASS OF STOP CODON PROTEIN 6"/>
    <property type="match status" value="1"/>
</dbReference>
<evidence type="ECO:0000259" key="8">
    <source>
        <dbReference type="PROSITE" id="PS50850"/>
    </source>
</evidence>
<dbReference type="AlphaFoldDB" id="A0A1I4Y1H8"/>
<dbReference type="Proteomes" id="UP000181899">
    <property type="component" value="Unassembled WGS sequence"/>
</dbReference>
<keyword evidence="4 7" id="KW-0812">Transmembrane</keyword>
<feature type="transmembrane region" description="Helical" evidence="7">
    <location>
        <begin position="245"/>
        <end position="263"/>
    </location>
</feature>
<proteinExistence type="inferred from homology"/>
<feature type="transmembrane region" description="Helical" evidence="7">
    <location>
        <begin position="360"/>
        <end position="379"/>
    </location>
</feature>
<feature type="transmembrane region" description="Helical" evidence="7">
    <location>
        <begin position="155"/>
        <end position="179"/>
    </location>
</feature>
<dbReference type="Gene3D" id="1.20.1250.20">
    <property type="entry name" value="MFS general substrate transporter like domains"/>
    <property type="match status" value="1"/>
</dbReference>
<dbReference type="Pfam" id="PF07690">
    <property type="entry name" value="MFS_1"/>
    <property type="match status" value="1"/>
</dbReference>
<dbReference type="InterPro" id="IPR036259">
    <property type="entry name" value="MFS_trans_sf"/>
</dbReference>
<dbReference type="SUPFAM" id="SSF103473">
    <property type="entry name" value="MFS general substrate transporter"/>
    <property type="match status" value="1"/>
</dbReference>
<evidence type="ECO:0000256" key="2">
    <source>
        <dbReference type="ARBA" id="ARBA00008335"/>
    </source>
</evidence>
<accession>A0A1I4Y1H8</accession>
<organism evidence="9 10">
    <name type="scientific">Proteiniclasticum ruminis</name>
    <dbReference type="NCBI Taxonomy" id="398199"/>
    <lineage>
        <taxon>Bacteria</taxon>
        <taxon>Bacillati</taxon>
        <taxon>Bacillota</taxon>
        <taxon>Clostridia</taxon>
        <taxon>Eubacteriales</taxon>
        <taxon>Clostridiaceae</taxon>
        <taxon>Proteiniclasticum</taxon>
    </lineage>
</organism>
<evidence type="ECO:0000256" key="6">
    <source>
        <dbReference type="ARBA" id="ARBA00023136"/>
    </source>
</evidence>
<protein>
    <submittedName>
        <fullName evidence="9">Fucose permease</fullName>
    </submittedName>
</protein>
<comment type="subcellular location">
    <subcellularLocation>
        <location evidence="1">Cell membrane</location>
        <topology evidence="1">Multi-pass membrane protein</topology>
    </subcellularLocation>
</comment>
<dbReference type="InterPro" id="IPR020846">
    <property type="entry name" value="MFS_dom"/>
</dbReference>
<comment type="similarity">
    <text evidence="2">Belongs to the major facilitator superfamily.</text>
</comment>
<keyword evidence="6 7" id="KW-0472">Membrane</keyword>
<gene>
    <name evidence="9" type="ORF">SAMN04488695_101330</name>
</gene>
<feature type="transmembrane region" description="Helical" evidence="7">
    <location>
        <begin position="297"/>
        <end position="318"/>
    </location>
</feature>
<evidence type="ECO:0000256" key="5">
    <source>
        <dbReference type="ARBA" id="ARBA00022989"/>
    </source>
</evidence>
<sequence>MATLFLIMIYIAFIGLGLPDSVLGASWPTIHLALNVPLEYAGILSMMTTAGTICSSFMSGRVTRRYGTGRVTTVSVLMTAIALLGFSMAPSFYMLLVLTLPLGLGAGSVDAALNGYVSLHYEAKHMSWLHSFWGVGATIGPVIMSFFLLKSSGWRSGYLVISLLQMAIVVLLFLSLPLWKRFNQKDASSTSEVTQATAQREKNVYKIPGVKLAIASFFAYCAVEMTTGLWGASFLVQIHKLQNDIAARYISLFFAGITLGRMLTGFITLKYSFKTIIRAGIFSMFTGILLISTGMQLLFIAGFLLIGLGCAPVFPGMIHETPERFGIVHAQTIIGIQMAFAYMGSTFSPAVFGFLAGRGYLTYFPLYLFCFLAVLFYTTEKMNVLTKRKVLHTDKTA</sequence>
<dbReference type="STRING" id="398199.SAMN05421804_10490"/>
<dbReference type="InterPro" id="IPR011701">
    <property type="entry name" value="MFS"/>
</dbReference>
<feature type="transmembrane region" description="Helical" evidence="7">
    <location>
        <begin position="275"/>
        <end position="291"/>
    </location>
</feature>
<keyword evidence="3" id="KW-0813">Transport</keyword>
<evidence type="ECO:0000313" key="10">
    <source>
        <dbReference type="Proteomes" id="UP000181899"/>
    </source>
</evidence>
<evidence type="ECO:0000256" key="1">
    <source>
        <dbReference type="ARBA" id="ARBA00004651"/>
    </source>
</evidence>
<keyword evidence="5 7" id="KW-1133">Transmembrane helix</keyword>
<feature type="transmembrane region" description="Helical" evidence="7">
    <location>
        <begin position="40"/>
        <end position="59"/>
    </location>
</feature>
<dbReference type="PROSITE" id="PS50850">
    <property type="entry name" value="MFS"/>
    <property type="match status" value="1"/>
</dbReference>
<dbReference type="GO" id="GO:0005886">
    <property type="term" value="C:plasma membrane"/>
    <property type="evidence" value="ECO:0007669"/>
    <property type="project" value="UniProtKB-SubCell"/>
</dbReference>
<feature type="domain" description="Major facilitator superfamily (MFS) profile" evidence="8">
    <location>
        <begin position="5"/>
        <end position="382"/>
    </location>
</feature>
<dbReference type="OrthoDB" id="9795150at2"/>
<evidence type="ECO:0000256" key="7">
    <source>
        <dbReference type="SAM" id="Phobius"/>
    </source>
</evidence>
<evidence type="ECO:0000256" key="4">
    <source>
        <dbReference type="ARBA" id="ARBA00022692"/>
    </source>
</evidence>
<feature type="transmembrane region" description="Helical" evidence="7">
    <location>
        <begin position="212"/>
        <end position="233"/>
    </location>
</feature>
<evidence type="ECO:0000256" key="3">
    <source>
        <dbReference type="ARBA" id="ARBA00022448"/>
    </source>
</evidence>
<dbReference type="GO" id="GO:0022857">
    <property type="term" value="F:transmembrane transporter activity"/>
    <property type="evidence" value="ECO:0007669"/>
    <property type="project" value="InterPro"/>
</dbReference>
<keyword evidence="10" id="KW-1185">Reference proteome</keyword>
<dbReference type="EMBL" id="FOVK01000001">
    <property type="protein sequence ID" value="SFN31876.1"/>
    <property type="molecule type" value="Genomic_DNA"/>
</dbReference>
<name>A0A1I4Y1H8_9CLOT</name>
<feature type="transmembrane region" description="Helical" evidence="7">
    <location>
        <begin position="128"/>
        <end position="149"/>
    </location>
</feature>